<reference evidence="10" key="2">
    <citation type="submission" date="2021-09" db="EMBL/GenBank/DDBJ databases">
        <authorList>
            <person name="Gilroy R."/>
        </authorList>
    </citation>
    <scope>NUCLEOTIDE SEQUENCE</scope>
    <source>
        <strain evidence="10">CHK135-1449</strain>
    </source>
</reference>
<evidence type="ECO:0000256" key="2">
    <source>
        <dbReference type="ARBA" id="ARBA00022448"/>
    </source>
</evidence>
<dbReference type="InterPro" id="IPR004841">
    <property type="entry name" value="AA-permease/SLC12A_dom"/>
</dbReference>
<keyword evidence="6 8" id="KW-1133">Transmembrane helix</keyword>
<comment type="subcellular location">
    <subcellularLocation>
        <location evidence="1">Cell membrane</location>
        <topology evidence="1">Multi-pass membrane protein</topology>
    </subcellularLocation>
</comment>
<keyword evidence="5" id="KW-0029">Amino-acid transport</keyword>
<feature type="non-terminal residue" evidence="10">
    <location>
        <position position="1"/>
    </location>
</feature>
<dbReference type="PANTHER" id="PTHR43495:SF2">
    <property type="entry name" value="D-SERINE_D-ALANINE_GLYCINE TRANSPORTER"/>
    <property type="match status" value="1"/>
</dbReference>
<evidence type="ECO:0000256" key="7">
    <source>
        <dbReference type="ARBA" id="ARBA00023136"/>
    </source>
</evidence>
<dbReference type="PANTHER" id="PTHR43495">
    <property type="entry name" value="GABA PERMEASE"/>
    <property type="match status" value="1"/>
</dbReference>
<gene>
    <name evidence="10" type="ORF">K8V79_05370</name>
</gene>
<dbReference type="Pfam" id="PF00324">
    <property type="entry name" value="AA_permease"/>
    <property type="match status" value="1"/>
</dbReference>
<dbReference type="GO" id="GO:0055085">
    <property type="term" value="P:transmembrane transport"/>
    <property type="evidence" value="ECO:0007669"/>
    <property type="project" value="InterPro"/>
</dbReference>
<keyword evidence="2" id="KW-0813">Transport</keyword>
<feature type="transmembrane region" description="Helical" evidence="8">
    <location>
        <begin position="23"/>
        <end position="47"/>
    </location>
</feature>
<dbReference type="GO" id="GO:0005886">
    <property type="term" value="C:plasma membrane"/>
    <property type="evidence" value="ECO:0007669"/>
    <property type="project" value="UniProtKB-SubCell"/>
</dbReference>
<evidence type="ECO:0000256" key="5">
    <source>
        <dbReference type="ARBA" id="ARBA00022970"/>
    </source>
</evidence>
<accession>A0A9D2ZYI2</accession>
<keyword evidence="7 8" id="KW-0472">Membrane</keyword>
<feature type="domain" description="Amino acid permease/ SLC12A" evidence="9">
    <location>
        <begin position="1"/>
        <end position="116"/>
    </location>
</feature>
<feature type="transmembrane region" description="Helical" evidence="8">
    <location>
        <begin position="93"/>
        <end position="112"/>
    </location>
</feature>
<dbReference type="Proteomes" id="UP000787156">
    <property type="component" value="Unassembled WGS sequence"/>
</dbReference>
<sequence>LFSCGFIMAGAVFQYFVPNTMEAFTLASALCVILFISIWSLIMVCYIRYRKQQPEKHEASSFKMPGGIWMSYIVLIFLFFALVILSLEPDTMKALMISPLWLMILFATYHLLYKPRARKRQQLLSGE</sequence>
<evidence type="ECO:0000313" key="10">
    <source>
        <dbReference type="EMBL" id="HJF27661.1"/>
    </source>
</evidence>
<comment type="caution">
    <text evidence="10">The sequence shown here is derived from an EMBL/GenBank/DDBJ whole genome shotgun (WGS) entry which is preliminary data.</text>
</comment>
<evidence type="ECO:0000256" key="1">
    <source>
        <dbReference type="ARBA" id="ARBA00004651"/>
    </source>
</evidence>
<evidence type="ECO:0000256" key="4">
    <source>
        <dbReference type="ARBA" id="ARBA00022692"/>
    </source>
</evidence>
<evidence type="ECO:0000256" key="6">
    <source>
        <dbReference type="ARBA" id="ARBA00022989"/>
    </source>
</evidence>
<organism evidence="10 11">
    <name type="scientific">Acinetobacter lwoffii</name>
    <dbReference type="NCBI Taxonomy" id="28090"/>
    <lineage>
        <taxon>Bacteria</taxon>
        <taxon>Pseudomonadati</taxon>
        <taxon>Pseudomonadota</taxon>
        <taxon>Gammaproteobacteria</taxon>
        <taxon>Moraxellales</taxon>
        <taxon>Moraxellaceae</taxon>
        <taxon>Acinetobacter</taxon>
    </lineage>
</organism>
<dbReference type="Gene3D" id="1.20.1740.10">
    <property type="entry name" value="Amino acid/polyamine transporter I"/>
    <property type="match status" value="1"/>
</dbReference>
<feature type="transmembrane region" description="Helical" evidence="8">
    <location>
        <begin position="68"/>
        <end position="87"/>
    </location>
</feature>
<reference evidence="10" key="1">
    <citation type="journal article" date="2021" name="PeerJ">
        <title>Extensive microbial diversity within the chicken gut microbiome revealed by metagenomics and culture.</title>
        <authorList>
            <person name="Gilroy R."/>
            <person name="Ravi A."/>
            <person name="Getino M."/>
            <person name="Pursley I."/>
            <person name="Horton D.L."/>
            <person name="Alikhan N.F."/>
            <person name="Baker D."/>
            <person name="Gharbi K."/>
            <person name="Hall N."/>
            <person name="Watson M."/>
            <person name="Adriaenssens E.M."/>
            <person name="Foster-Nyarko E."/>
            <person name="Jarju S."/>
            <person name="Secka A."/>
            <person name="Antonio M."/>
            <person name="Oren A."/>
            <person name="Chaudhuri R.R."/>
            <person name="La Ragione R."/>
            <person name="Hildebrand F."/>
            <person name="Pallen M.J."/>
        </authorList>
    </citation>
    <scope>NUCLEOTIDE SEQUENCE</scope>
    <source>
        <strain evidence="10">CHK135-1449</strain>
    </source>
</reference>
<evidence type="ECO:0000256" key="8">
    <source>
        <dbReference type="SAM" id="Phobius"/>
    </source>
</evidence>
<dbReference type="GO" id="GO:0006865">
    <property type="term" value="P:amino acid transport"/>
    <property type="evidence" value="ECO:0007669"/>
    <property type="project" value="UniProtKB-KW"/>
</dbReference>
<evidence type="ECO:0000313" key="11">
    <source>
        <dbReference type="Proteomes" id="UP000787156"/>
    </source>
</evidence>
<evidence type="ECO:0000256" key="3">
    <source>
        <dbReference type="ARBA" id="ARBA00022475"/>
    </source>
</evidence>
<keyword evidence="3" id="KW-1003">Cell membrane</keyword>
<dbReference type="AlphaFoldDB" id="A0A9D2ZYI2"/>
<evidence type="ECO:0000259" key="9">
    <source>
        <dbReference type="Pfam" id="PF00324"/>
    </source>
</evidence>
<proteinExistence type="predicted"/>
<dbReference type="EMBL" id="DYWX01000055">
    <property type="protein sequence ID" value="HJF27661.1"/>
    <property type="molecule type" value="Genomic_DNA"/>
</dbReference>
<keyword evidence="4 8" id="KW-0812">Transmembrane</keyword>
<protein>
    <submittedName>
        <fullName evidence="10">Amino acid transporter</fullName>
    </submittedName>
</protein>
<name>A0A9D2ZYI2_ACILW</name>